<comment type="similarity">
    <text evidence="2">Belongs to the membrane fusion protein (MFP) (TC 8.A.1) family.</text>
</comment>
<dbReference type="PANTHER" id="PTHR30386:SF27">
    <property type="entry name" value="MEMBRANE FUSION PROTEIN (MFP) FAMILY PROTEIN"/>
    <property type="match status" value="1"/>
</dbReference>
<dbReference type="Pfam" id="PF26002">
    <property type="entry name" value="Beta-barrel_AprE"/>
    <property type="match status" value="1"/>
</dbReference>
<evidence type="ECO:0000256" key="2">
    <source>
        <dbReference type="ARBA" id="ARBA00009477"/>
    </source>
</evidence>
<dbReference type="GO" id="GO:0016020">
    <property type="term" value="C:membrane"/>
    <property type="evidence" value="ECO:0007669"/>
    <property type="project" value="UniProtKB-SubCell"/>
</dbReference>
<evidence type="ECO:0000256" key="1">
    <source>
        <dbReference type="ARBA" id="ARBA00004167"/>
    </source>
</evidence>
<keyword evidence="4" id="KW-0812">Transmembrane</keyword>
<feature type="domain" description="AprE-like beta-barrel" evidence="7">
    <location>
        <begin position="24"/>
        <end position="113"/>
    </location>
</feature>
<dbReference type="PANTHER" id="PTHR30386">
    <property type="entry name" value="MEMBRANE FUSION SUBUNIT OF EMRAB-TOLC MULTIDRUG EFFLUX PUMP"/>
    <property type="match status" value="1"/>
</dbReference>
<evidence type="ECO:0000259" key="7">
    <source>
        <dbReference type="Pfam" id="PF26002"/>
    </source>
</evidence>
<evidence type="ECO:0000256" key="5">
    <source>
        <dbReference type="ARBA" id="ARBA00022989"/>
    </source>
</evidence>
<dbReference type="RefSeq" id="WP_266066371.1">
    <property type="nucleotide sequence ID" value="NZ_JAPHQB010000018.1"/>
</dbReference>
<evidence type="ECO:0000313" key="8">
    <source>
        <dbReference type="EMBL" id="MCX2802426.1"/>
    </source>
</evidence>
<dbReference type="InterPro" id="IPR006144">
    <property type="entry name" value="Secretion_HlyD_CS"/>
</dbReference>
<evidence type="ECO:0000256" key="4">
    <source>
        <dbReference type="ARBA" id="ARBA00022692"/>
    </source>
</evidence>
<gene>
    <name evidence="8" type="ORF">OQJ68_11575</name>
</gene>
<comment type="caution">
    <text evidence="8">The sequence shown here is derived from an EMBL/GenBank/DDBJ whole genome shotgun (WGS) entry which is preliminary data.</text>
</comment>
<dbReference type="AlphaFoldDB" id="A0AB35HYI7"/>
<dbReference type="PROSITE" id="PS00543">
    <property type="entry name" value="HLYD_FAMILY"/>
    <property type="match status" value="1"/>
</dbReference>
<dbReference type="PRINTS" id="PR01490">
    <property type="entry name" value="RTXTOXIND"/>
</dbReference>
<name>A0AB35HYI7_MICTH</name>
<proteinExistence type="inferred from homology"/>
<keyword evidence="5" id="KW-1133">Transmembrane helix</keyword>
<dbReference type="InterPro" id="IPR058982">
    <property type="entry name" value="Beta-barrel_AprE"/>
</dbReference>
<protein>
    <submittedName>
        <fullName evidence="8">HlyD family efflux transporter periplasmic adaptor subunit</fullName>
    </submittedName>
</protein>
<organism evidence="8 9">
    <name type="scientific">Microbulbifer thermotolerans</name>
    <dbReference type="NCBI Taxonomy" id="252514"/>
    <lineage>
        <taxon>Bacteria</taxon>
        <taxon>Pseudomonadati</taxon>
        <taxon>Pseudomonadota</taxon>
        <taxon>Gammaproteobacteria</taxon>
        <taxon>Cellvibrionales</taxon>
        <taxon>Microbulbiferaceae</taxon>
        <taxon>Microbulbifer</taxon>
    </lineage>
</organism>
<keyword evidence="3" id="KW-0813">Transport</keyword>
<sequence length="136" mass="15455">MHTIGDVVTPAQELMLIVPEQSELEVEAFILNKDTGFVQEGQTAEVKIDTFNFTKYGVIDAEPINFSDDAVQDEKLGLIYKARLRLKQNGLSVEDKYVRLSPGMSVMAEVKTGQRQIIEFFLSPLLRYKKDSLKER</sequence>
<dbReference type="Gene3D" id="2.40.30.170">
    <property type="match status" value="1"/>
</dbReference>
<comment type="subcellular location">
    <subcellularLocation>
        <location evidence="1">Membrane</location>
        <topology evidence="1">Single-pass membrane protein</topology>
    </subcellularLocation>
</comment>
<dbReference type="Proteomes" id="UP001209730">
    <property type="component" value="Unassembled WGS sequence"/>
</dbReference>
<dbReference type="EMBL" id="JAPHQB010000018">
    <property type="protein sequence ID" value="MCX2802426.1"/>
    <property type="molecule type" value="Genomic_DNA"/>
</dbReference>
<accession>A0AB35HYI7</accession>
<reference evidence="8" key="1">
    <citation type="submission" date="2022-11" db="EMBL/GenBank/DDBJ databases">
        <title>Chitin-degrading and fungicidal potential of chitinolytic bacterial strains from marine environment of the Pacific Ocean regions.</title>
        <authorList>
            <person name="Pentekhina I."/>
            <person name="Nedashkovskaya O."/>
            <person name="Seitkalieva A."/>
            <person name="Podvolotskaya A."/>
            <person name="Tekutyeva L."/>
            <person name="Balabanova L."/>
        </authorList>
    </citation>
    <scope>NUCLEOTIDE SEQUENCE</scope>
    <source>
        <strain evidence="8">KMM 6838</strain>
    </source>
</reference>
<evidence type="ECO:0000313" key="9">
    <source>
        <dbReference type="Proteomes" id="UP001209730"/>
    </source>
</evidence>
<evidence type="ECO:0000256" key="3">
    <source>
        <dbReference type="ARBA" id="ARBA00022448"/>
    </source>
</evidence>
<keyword evidence="6" id="KW-0472">Membrane</keyword>
<dbReference type="InterPro" id="IPR050739">
    <property type="entry name" value="MFP"/>
</dbReference>
<evidence type="ECO:0000256" key="6">
    <source>
        <dbReference type="ARBA" id="ARBA00023136"/>
    </source>
</evidence>
<dbReference type="GO" id="GO:0009306">
    <property type="term" value="P:protein secretion"/>
    <property type="evidence" value="ECO:0007669"/>
    <property type="project" value="InterPro"/>
</dbReference>